<keyword evidence="2" id="KW-1185">Reference proteome</keyword>
<dbReference type="EMBL" id="SMOG01000001">
    <property type="protein sequence ID" value="TDF74743.1"/>
    <property type="molecule type" value="Genomic_DNA"/>
</dbReference>
<gene>
    <name evidence="1" type="ORF">E0946_01280</name>
</gene>
<evidence type="ECO:0000313" key="2">
    <source>
        <dbReference type="Proteomes" id="UP000294588"/>
    </source>
</evidence>
<accession>A0AC61QLA1</accession>
<name>A0AC61QLA1_9BACT</name>
<dbReference type="Proteomes" id="UP000294588">
    <property type="component" value="Unassembled WGS sequence"/>
</dbReference>
<comment type="caution">
    <text evidence="1">The sequence shown here is derived from an EMBL/GenBank/DDBJ whole genome shotgun (WGS) entry which is preliminary data.</text>
</comment>
<sequence>MQSVNTHLAPAAIGPYSQGILMNNTLFISGQLGIDPRTGDMPMSFEAQANLVFNHLKAILDAASMGFAHVVKVTVYLDDMNHFSTLNEIYTRNFSAPFPAREVVEVSRLPKDAMIEISVIAMK</sequence>
<evidence type="ECO:0000313" key="1">
    <source>
        <dbReference type="EMBL" id="TDF74743.1"/>
    </source>
</evidence>
<proteinExistence type="predicted"/>
<organism evidence="1 2">
    <name type="scientific">Candidatus Syntrophosphaera thermopropionivorans</name>
    <dbReference type="NCBI Taxonomy" id="2593015"/>
    <lineage>
        <taxon>Bacteria</taxon>
        <taxon>Pseudomonadati</taxon>
        <taxon>Candidatus Cloacimonadota</taxon>
        <taxon>Candidatus Cloacimonadia</taxon>
        <taxon>Candidatus Cloacimonadales</taxon>
        <taxon>Candidatus Cloacimonadaceae</taxon>
        <taxon>Candidatus Syntrophosphaera</taxon>
    </lineage>
</organism>
<protein>
    <submittedName>
        <fullName evidence="1">RidA family protein</fullName>
    </submittedName>
</protein>
<reference evidence="1" key="1">
    <citation type="submission" date="2019-03" db="EMBL/GenBank/DDBJ databases">
        <title>Candidatus Syntrophosphaera thermopropionivorans: a novel player in syntrophic propionate oxidation during anaerobic digestion.</title>
        <authorList>
            <person name="Dyksma S."/>
        </authorList>
    </citation>
    <scope>NUCLEOTIDE SEQUENCE</scope>
    <source>
        <strain evidence="1">W5</strain>
    </source>
</reference>